<evidence type="ECO:0000256" key="12">
    <source>
        <dbReference type="ARBA" id="ARBA00045139"/>
    </source>
</evidence>
<evidence type="ECO:0000256" key="9">
    <source>
        <dbReference type="ARBA" id="ARBA00022989"/>
    </source>
</evidence>
<evidence type="ECO:0000256" key="5">
    <source>
        <dbReference type="ARBA" id="ARBA00022679"/>
    </source>
</evidence>
<comment type="catalytic activity">
    <reaction evidence="13">
        <text>N(pros)-phospho-L-histidyl-[protein](out) + sucrose = sucrose 6(G)-phosphate(in) + L-histidyl-[protein]</text>
        <dbReference type="Rhea" id="RHEA:49236"/>
        <dbReference type="Rhea" id="RHEA-COMP:9745"/>
        <dbReference type="Rhea" id="RHEA-COMP:9746"/>
        <dbReference type="ChEBI" id="CHEBI:17992"/>
        <dbReference type="ChEBI" id="CHEBI:29979"/>
        <dbReference type="ChEBI" id="CHEBI:64837"/>
        <dbReference type="ChEBI" id="CHEBI:91002"/>
        <dbReference type="EC" id="2.7.1.211"/>
    </reaction>
</comment>
<evidence type="ECO:0000256" key="15">
    <source>
        <dbReference type="ARBA" id="ARBA00081008"/>
    </source>
</evidence>
<keyword evidence="2" id="KW-0813">Transport</keyword>
<dbReference type="InterPro" id="IPR011297">
    <property type="entry name" value="PTS_IIABC_b_glu"/>
</dbReference>
<dbReference type="FunFam" id="3.30.1360.60:FF:000001">
    <property type="entry name" value="PTS system glucose-specific IIBC component PtsG"/>
    <property type="match status" value="1"/>
</dbReference>
<gene>
    <name evidence="16" type="ORF">GKC89_06115</name>
</gene>
<dbReference type="EC" id="2.7.1.211" evidence="11"/>
<keyword evidence="6" id="KW-0598">Phosphotransferase system</keyword>
<keyword evidence="4" id="KW-0762">Sugar transport</keyword>
<dbReference type="Gene3D" id="3.30.1360.60">
    <property type="entry name" value="Glucose permease domain IIB"/>
    <property type="match status" value="1"/>
</dbReference>
<keyword evidence="5" id="KW-0808">Transferase</keyword>
<dbReference type="RefSeq" id="WP_154236959.1">
    <property type="nucleotide sequence ID" value="NZ_JAQEHE010000020.1"/>
</dbReference>
<dbReference type="PROSITE" id="PS01035">
    <property type="entry name" value="PTS_EIIB_TYPE_1_CYS"/>
    <property type="match status" value="1"/>
</dbReference>
<keyword evidence="8" id="KW-0418">Kinase</keyword>
<keyword evidence="9" id="KW-1133">Transmembrane helix</keyword>
<dbReference type="PROSITE" id="PS51103">
    <property type="entry name" value="PTS_EIIC_TYPE_1"/>
    <property type="match status" value="1"/>
</dbReference>
<dbReference type="FunFam" id="2.70.70.10:FF:000001">
    <property type="entry name" value="PTS system glucose-specific IIA component"/>
    <property type="match status" value="1"/>
</dbReference>
<evidence type="ECO:0000256" key="4">
    <source>
        <dbReference type="ARBA" id="ARBA00022597"/>
    </source>
</evidence>
<dbReference type="InterPro" id="IPR001127">
    <property type="entry name" value="PTS_EIIA_1_perm"/>
</dbReference>
<dbReference type="PROSITE" id="PS51098">
    <property type="entry name" value="PTS_EIIB_TYPE_1"/>
    <property type="match status" value="1"/>
</dbReference>
<dbReference type="PROSITE" id="PS51093">
    <property type="entry name" value="PTS_EIIA_TYPE_1"/>
    <property type="match status" value="1"/>
</dbReference>
<dbReference type="AlphaFoldDB" id="A0A6A8GPC6"/>
<dbReference type="InterPro" id="IPR001996">
    <property type="entry name" value="PTS_IIB_1"/>
</dbReference>
<dbReference type="Pfam" id="PF00358">
    <property type="entry name" value="PTS_EIIA_1"/>
    <property type="match status" value="1"/>
</dbReference>
<dbReference type="GO" id="GO:0016301">
    <property type="term" value="F:kinase activity"/>
    <property type="evidence" value="ECO:0007669"/>
    <property type="project" value="UniProtKB-KW"/>
</dbReference>
<keyword evidence="10" id="KW-0472">Membrane</keyword>
<dbReference type="NCBIfam" id="TIGR01995">
    <property type="entry name" value="PTS-II-ABC-beta"/>
    <property type="match status" value="1"/>
</dbReference>
<dbReference type="CDD" id="cd00212">
    <property type="entry name" value="PTS_IIB_glc"/>
    <property type="match status" value="1"/>
</dbReference>
<dbReference type="InterPro" id="IPR036878">
    <property type="entry name" value="Glu_permease_IIB"/>
</dbReference>
<dbReference type="InterPro" id="IPR050558">
    <property type="entry name" value="PTS_Sugar-Specific_Components"/>
</dbReference>
<dbReference type="GO" id="GO:0008982">
    <property type="term" value="F:protein-N(PI)-phosphohistidine-sugar phosphotransferase activity"/>
    <property type="evidence" value="ECO:0007669"/>
    <property type="project" value="InterPro"/>
</dbReference>
<dbReference type="GO" id="GO:0009401">
    <property type="term" value="P:phosphoenolpyruvate-dependent sugar phosphotransferase system"/>
    <property type="evidence" value="ECO:0007669"/>
    <property type="project" value="UniProtKB-KW"/>
</dbReference>
<keyword evidence="7" id="KW-0812">Transmembrane</keyword>
<dbReference type="GO" id="GO:0005886">
    <property type="term" value="C:plasma membrane"/>
    <property type="evidence" value="ECO:0007669"/>
    <property type="project" value="UniProtKB-SubCell"/>
</dbReference>
<dbReference type="SUPFAM" id="SSF51261">
    <property type="entry name" value="Duplicated hybrid motif"/>
    <property type="match status" value="1"/>
</dbReference>
<dbReference type="GO" id="GO:0015771">
    <property type="term" value="P:trehalose transport"/>
    <property type="evidence" value="ECO:0007669"/>
    <property type="project" value="TreeGrafter"/>
</dbReference>
<protein>
    <recommendedName>
        <fullName evidence="14">PTS system sucrose-specific EIIBCA component</fullName>
        <ecNumber evidence="11">2.7.1.211</ecNumber>
    </recommendedName>
    <alternativeName>
        <fullName evidence="15">EIIBCA-Scr</fullName>
    </alternativeName>
</protein>
<comment type="function">
    <text evidence="12">The phosphoenolpyruvate-dependent sugar phosphotransferase system (sugar PTS), a major carbohydrate active transport system, catalyzes the phosphorylation of incoming sugar substrates concomitantly with their translocation across the cell membrane. This system is involved in sucrose transport.</text>
</comment>
<evidence type="ECO:0000256" key="11">
    <source>
        <dbReference type="ARBA" id="ARBA00044053"/>
    </source>
</evidence>
<evidence type="ECO:0000256" key="7">
    <source>
        <dbReference type="ARBA" id="ARBA00022692"/>
    </source>
</evidence>
<name>A0A6A8GPC6_9LACO</name>
<evidence type="ECO:0000256" key="6">
    <source>
        <dbReference type="ARBA" id="ARBA00022683"/>
    </source>
</evidence>
<organism evidence="16">
    <name type="scientific">Ligilactobacillus ruminis</name>
    <dbReference type="NCBI Taxonomy" id="1623"/>
    <lineage>
        <taxon>Bacteria</taxon>
        <taxon>Bacillati</taxon>
        <taxon>Bacillota</taxon>
        <taxon>Bacilli</taxon>
        <taxon>Lactobacillales</taxon>
        <taxon>Lactobacillaceae</taxon>
        <taxon>Ligilactobacillus</taxon>
    </lineage>
</organism>
<sequence length="630" mass="67264">MCRNYDELAFDIVTHVGGEQNVKSLKHCVTRLRFALKDESKAETDYLKNRDGVVTVVSSGGQYQVVIGNQVADVYDAILRVTDIARVRRRGEADGENGTSGMNLFDRFVDIVSGIFQPVLGVLCAAGILKGLTAVTVVFGLDQKSGLYLILNAAGDGMFQYLPLFLAITAARHFKLDSFTGLALGCAMVYPTLATSIKSSTNFLGIPVMLPAGGYYQTVVPIILAVWFAAIIQKQMKKIMPDMIKMFAVPLMTLLICVPVSLLAIGPVANGLSAAVGHAFTSVYRFSPVLYGTLLGGFWQVLVMFGLHWGLVPLALIDFAQKGCSTSLVAATAVCFAQTGALAAIMFRSKEVKVKQVGFPALISSVFGITEPAIYGLTLPMRLPFVMTCVAGAVQGAYCGLTDITGYTMGGMGVFAFPSFANTATHSMKCVLDFGIASLIALVMGFVLTIIVKIPTLYENETCTDKDLSRSEKSAETHKKVSDEIVSAPVSGRSIPLEEVKDEVFASGSMGKGGAIIPEEGLIKSPVSGKVSSVFPTRHSIMLSSDKGADILIHIGINTVNKCGKGFESLVCEGQHVDKGQSLTKFDLNELQNAGYDMTTSIIITNSDDYKGVELALGDIVTGQKFIGLT</sequence>
<evidence type="ECO:0000256" key="13">
    <source>
        <dbReference type="ARBA" id="ARBA00048931"/>
    </source>
</evidence>
<dbReference type="PANTHER" id="PTHR30175">
    <property type="entry name" value="PHOSPHOTRANSFERASE SYSTEM TRANSPORT PROTEIN"/>
    <property type="match status" value="1"/>
</dbReference>
<dbReference type="PROSITE" id="PS00371">
    <property type="entry name" value="PTS_EIIA_TYPE_1_HIS"/>
    <property type="match status" value="1"/>
</dbReference>
<accession>A0A6A8GPC6</accession>
<comment type="subcellular location">
    <subcellularLocation>
        <location evidence="1">Cell membrane</location>
        <topology evidence="1">Multi-pass membrane protein</topology>
    </subcellularLocation>
</comment>
<proteinExistence type="predicted"/>
<dbReference type="PANTHER" id="PTHR30175:SF1">
    <property type="entry name" value="PTS SYSTEM ARBUTIN-, CELLOBIOSE-, AND SALICIN-SPECIFIC EIIBC COMPONENT-RELATED"/>
    <property type="match status" value="1"/>
</dbReference>
<dbReference type="NCBIfam" id="TIGR00830">
    <property type="entry name" value="PTBA"/>
    <property type="match status" value="1"/>
</dbReference>
<evidence type="ECO:0000256" key="14">
    <source>
        <dbReference type="ARBA" id="ARBA00074554"/>
    </source>
</evidence>
<evidence type="ECO:0000313" key="16">
    <source>
        <dbReference type="EMBL" id="MSA68663.1"/>
    </source>
</evidence>
<dbReference type="InterPro" id="IPR018113">
    <property type="entry name" value="PTrfase_EIIB_Cys"/>
</dbReference>
<evidence type="ECO:0000256" key="2">
    <source>
        <dbReference type="ARBA" id="ARBA00022448"/>
    </source>
</evidence>
<dbReference type="InterPro" id="IPR011055">
    <property type="entry name" value="Dup_hybrid_motif"/>
</dbReference>
<dbReference type="InterPro" id="IPR013013">
    <property type="entry name" value="PTS_EIIC_1"/>
</dbReference>
<dbReference type="InterPro" id="IPR003352">
    <property type="entry name" value="PTS_EIIC"/>
</dbReference>
<dbReference type="SUPFAM" id="SSF55604">
    <property type="entry name" value="Glucose permease domain IIB"/>
    <property type="match status" value="1"/>
</dbReference>
<dbReference type="EMBL" id="WKOD01000014">
    <property type="protein sequence ID" value="MSA68663.1"/>
    <property type="molecule type" value="Genomic_DNA"/>
</dbReference>
<keyword evidence="3" id="KW-1003">Cell membrane</keyword>
<dbReference type="Gene3D" id="2.70.70.10">
    <property type="entry name" value="Glucose Permease (Domain IIA)"/>
    <property type="match status" value="1"/>
</dbReference>
<evidence type="ECO:0000256" key="1">
    <source>
        <dbReference type="ARBA" id="ARBA00004651"/>
    </source>
</evidence>
<reference evidence="16" key="1">
    <citation type="journal article" date="2019" name="Nat. Med.">
        <title>A library of human gut bacterial isolates paired with longitudinal multiomics data enables mechanistic microbiome research.</title>
        <authorList>
            <person name="Poyet M."/>
            <person name="Groussin M."/>
            <person name="Gibbons S.M."/>
            <person name="Avila-Pacheco J."/>
            <person name="Jiang X."/>
            <person name="Kearney S.M."/>
            <person name="Perrotta A.R."/>
            <person name="Berdy B."/>
            <person name="Zhao S."/>
            <person name="Lieberman T.D."/>
            <person name="Swanson P.K."/>
            <person name="Smith M."/>
            <person name="Roesemann S."/>
            <person name="Alexander J.E."/>
            <person name="Rich S.A."/>
            <person name="Livny J."/>
            <person name="Vlamakis H."/>
            <person name="Clish C."/>
            <person name="Bullock K."/>
            <person name="Deik A."/>
            <person name="Scott J."/>
            <person name="Pierce K.A."/>
            <person name="Xavier R.J."/>
            <person name="Alm E.J."/>
        </authorList>
    </citation>
    <scope>NUCLEOTIDE SEQUENCE</scope>
    <source>
        <strain evidence="16">BIOML-A18</strain>
    </source>
</reference>
<evidence type="ECO:0000256" key="10">
    <source>
        <dbReference type="ARBA" id="ARBA00023136"/>
    </source>
</evidence>
<evidence type="ECO:0000256" key="8">
    <source>
        <dbReference type="ARBA" id="ARBA00022777"/>
    </source>
</evidence>
<dbReference type="GO" id="GO:0090589">
    <property type="term" value="F:protein-phosphocysteine-trehalose phosphotransferase system transporter activity"/>
    <property type="evidence" value="ECO:0007669"/>
    <property type="project" value="TreeGrafter"/>
</dbReference>
<comment type="caution">
    <text evidence="16">The sequence shown here is derived from an EMBL/GenBank/DDBJ whole genome shotgun (WGS) entry which is preliminary data.</text>
</comment>
<evidence type="ECO:0000256" key="3">
    <source>
        <dbReference type="ARBA" id="ARBA00022475"/>
    </source>
</evidence>
<dbReference type="Pfam" id="PF00367">
    <property type="entry name" value="PTS_EIIB"/>
    <property type="match status" value="1"/>
</dbReference>
<dbReference type="Pfam" id="PF02378">
    <property type="entry name" value="PTS_EIIC"/>
    <property type="match status" value="1"/>
</dbReference>